<comment type="catalytic activity">
    <reaction evidence="13">
        <text>a triacylglycerol + H2O = a diacylglycerol + a fatty acid + H(+)</text>
        <dbReference type="Rhea" id="RHEA:12044"/>
        <dbReference type="ChEBI" id="CHEBI:15377"/>
        <dbReference type="ChEBI" id="CHEBI:15378"/>
        <dbReference type="ChEBI" id="CHEBI:17855"/>
        <dbReference type="ChEBI" id="CHEBI:18035"/>
        <dbReference type="ChEBI" id="CHEBI:28868"/>
        <dbReference type="EC" id="3.1.1.3"/>
    </reaction>
    <physiologicalReaction direction="left-to-right" evidence="13">
        <dbReference type="Rhea" id="RHEA:12045"/>
    </physiologicalReaction>
</comment>
<comment type="catalytic activity">
    <reaction evidence="27">
        <text>a 1-O-alkyl-2-acyl-sn-glycero-3-phosphocholine + H2O = a 1-O-alkyl-sn-glycero-3-phosphocholine + a fatty acid + H(+)</text>
        <dbReference type="Rhea" id="RHEA:36231"/>
        <dbReference type="ChEBI" id="CHEBI:15377"/>
        <dbReference type="ChEBI" id="CHEBI:15378"/>
        <dbReference type="ChEBI" id="CHEBI:28868"/>
        <dbReference type="ChEBI" id="CHEBI:30909"/>
        <dbReference type="ChEBI" id="CHEBI:36702"/>
        <dbReference type="EC" id="3.1.1.4"/>
    </reaction>
    <physiologicalReaction direction="left-to-right" evidence="27">
        <dbReference type="Rhea" id="RHEA:36232"/>
    </physiologicalReaction>
</comment>
<comment type="catalytic activity">
    <reaction evidence="36">
        <text>1-hexadecanoyl-2-(9Z-octadecenoyl)-sn-glycero-3-phosphocholine + H2O = 1-hexadecanoyl-sn-glycero-3-phosphocholine + (9Z)-octadecenoate + H(+)</text>
        <dbReference type="Rhea" id="RHEA:38779"/>
        <dbReference type="ChEBI" id="CHEBI:15377"/>
        <dbReference type="ChEBI" id="CHEBI:15378"/>
        <dbReference type="ChEBI" id="CHEBI:30823"/>
        <dbReference type="ChEBI" id="CHEBI:72998"/>
        <dbReference type="ChEBI" id="CHEBI:73001"/>
    </reaction>
    <physiologicalReaction direction="left-to-right" evidence="36">
        <dbReference type="Rhea" id="RHEA:38780"/>
    </physiologicalReaction>
</comment>
<evidence type="ECO:0000256" key="16">
    <source>
        <dbReference type="ARBA" id="ARBA00029723"/>
    </source>
</evidence>
<dbReference type="CDD" id="cd01824">
    <property type="entry name" value="Phospholipase_B_like"/>
    <property type="match status" value="1"/>
</dbReference>
<dbReference type="GO" id="GO:0004623">
    <property type="term" value="F:phospholipase A2 activity"/>
    <property type="evidence" value="ECO:0007669"/>
    <property type="project" value="UniProtKB-EC"/>
</dbReference>
<evidence type="ECO:0000256" key="18">
    <source>
        <dbReference type="ARBA" id="ARBA00031485"/>
    </source>
</evidence>
<evidence type="ECO:0000256" key="19">
    <source>
        <dbReference type="ARBA" id="ARBA00033022"/>
    </source>
</evidence>
<comment type="catalytic activity">
    <reaction evidence="41">
        <text>1,3-di-(9Z-octadecenoyl)-glycerol + H2O = 1-(9Z-octadecenoyl)-glycerol + (9Z)-octadecenoate + H(+)</text>
        <dbReference type="Rhea" id="RHEA:39939"/>
        <dbReference type="ChEBI" id="CHEBI:15377"/>
        <dbReference type="ChEBI" id="CHEBI:15378"/>
        <dbReference type="ChEBI" id="CHEBI:30823"/>
        <dbReference type="ChEBI" id="CHEBI:75342"/>
        <dbReference type="ChEBI" id="CHEBI:75735"/>
    </reaction>
    <physiologicalReaction direction="left-to-right" evidence="41">
        <dbReference type="Rhea" id="RHEA:39940"/>
    </physiologicalReaction>
</comment>
<evidence type="ECO:0000256" key="42">
    <source>
        <dbReference type="ARBA" id="ARBA00049461"/>
    </source>
</evidence>
<evidence type="ECO:0000256" key="32">
    <source>
        <dbReference type="ARBA" id="ARBA00048386"/>
    </source>
</evidence>
<evidence type="ECO:0000256" key="7">
    <source>
        <dbReference type="ARBA" id="ARBA00022737"/>
    </source>
</evidence>
<comment type="catalytic activity">
    <reaction evidence="34">
        <text>1-hexadecanoyl-2-(9Z-octadecenoyl)-sn-glycero-3-phosphoethanolamine + H2O = 1-hexadecanoyl-sn-glycero-3-phosphoethanolamine + (9Z)-octadecenoate + H(+)</text>
        <dbReference type="Rhea" id="RHEA:40911"/>
        <dbReference type="ChEBI" id="CHEBI:15377"/>
        <dbReference type="ChEBI" id="CHEBI:15378"/>
        <dbReference type="ChEBI" id="CHEBI:30823"/>
        <dbReference type="ChEBI" id="CHEBI:73004"/>
        <dbReference type="ChEBI" id="CHEBI:73007"/>
    </reaction>
    <physiologicalReaction direction="left-to-right" evidence="34">
        <dbReference type="Rhea" id="RHEA:40912"/>
    </physiologicalReaction>
</comment>
<evidence type="ECO:0000256" key="1">
    <source>
        <dbReference type="ARBA" id="ARBA00004247"/>
    </source>
</evidence>
<keyword evidence="7" id="KW-0677">Repeat</keyword>
<comment type="catalytic activity">
    <reaction evidence="15">
        <text>a 1,2-diacyl-sn-glycero-3-phosphocholine + H2O = a 1-acyl-sn-glycero-3-phosphocholine + a fatty acid + H(+)</text>
        <dbReference type="Rhea" id="RHEA:15801"/>
        <dbReference type="ChEBI" id="CHEBI:15377"/>
        <dbReference type="ChEBI" id="CHEBI:15378"/>
        <dbReference type="ChEBI" id="CHEBI:28868"/>
        <dbReference type="ChEBI" id="CHEBI:57643"/>
        <dbReference type="ChEBI" id="CHEBI:58168"/>
        <dbReference type="EC" id="3.1.1.4"/>
    </reaction>
    <physiologicalReaction direction="left-to-right" evidence="15">
        <dbReference type="Rhea" id="RHEA:15802"/>
    </physiologicalReaction>
</comment>
<evidence type="ECO:0000256" key="30">
    <source>
        <dbReference type="ARBA" id="ARBA00048362"/>
    </source>
</evidence>
<comment type="catalytic activity">
    <reaction evidence="42">
        <text>2-(9Z-octadecenoyl)-glycerol + H2O = glycerol + (9Z)-octadecenoate + H(+)</text>
        <dbReference type="Rhea" id="RHEA:38491"/>
        <dbReference type="ChEBI" id="CHEBI:15377"/>
        <dbReference type="ChEBI" id="CHEBI:15378"/>
        <dbReference type="ChEBI" id="CHEBI:17754"/>
        <dbReference type="ChEBI" id="CHEBI:30823"/>
        <dbReference type="ChEBI" id="CHEBI:73990"/>
    </reaction>
    <physiologicalReaction direction="left-to-right" evidence="42">
        <dbReference type="Rhea" id="RHEA:38492"/>
    </physiologicalReaction>
</comment>
<comment type="caution">
    <text evidence="44">The sequence shown here is derived from an EMBL/GenBank/DDBJ whole genome shotgun (WGS) entry which is preliminary data.</text>
</comment>
<evidence type="ECO:0000256" key="31">
    <source>
        <dbReference type="ARBA" id="ARBA00048374"/>
    </source>
</evidence>
<comment type="catalytic activity">
    <reaction evidence="29">
        <text>1,2-dihexadecanoyl-sn-glycero-3-phosphocholine + H2O = 1-hexadecanoyl-sn-glycero-3-phosphocholine + hexadecanoate + H(+)</text>
        <dbReference type="Rhea" id="RHEA:41223"/>
        <dbReference type="ChEBI" id="CHEBI:7896"/>
        <dbReference type="ChEBI" id="CHEBI:15377"/>
        <dbReference type="ChEBI" id="CHEBI:15378"/>
        <dbReference type="ChEBI" id="CHEBI:72998"/>
        <dbReference type="ChEBI" id="CHEBI:72999"/>
    </reaction>
    <physiologicalReaction direction="left-to-right" evidence="29">
        <dbReference type="Rhea" id="RHEA:41224"/>
    </physiologicalReaction>
</comment>
<keyword evidence="11" id="KW-0472">Membrane</keyword>
<comment type="catalytic activity">
    <reaction evidence="30">
        <text>1-hexadecanoyl-2-(9Z,12Z-octadecadienoyl)-sn-glycero-3-phosphocholine + H2O = 2-(9Z,12Z-octadecadienoyl)-sn-glycero-3-phosphocholine + hexadecanoate + H(+)</text>
        <dbReference type="Rhea" id="RHEA:40971"/>
        <dbReference type="ChEBI" id="CHEBI:7896"/>
        <dbReference type="ChEBI" id="CHEBI:15377"/>
        <dbReference type="ChEBI" id="CHEBI:15378"/>
        <dbReference type="ChEBI" id="CHEBI:73002"/>
        <dbReference type="ChEBI" id="CHEBI:76084"/>
    </reaction>
    <physiologicalReaction direction="left-to-right" evidence="30">
        <dbReference type="Rhea" id="RHEA:40972"/>
    </physiologicalReaction>
</comment>
<keyword evidence="45" id="KW-1185">Reference proteome</keyword>
<comment type="catalytic activity">
    <reaction evidence="32">
        <text>1,2,3-tri-(9Z-octadecenoyl)-glycerol + H2O = di-(9Z)-octadecenoylglycerol + (9Z)-octadecenoate + H(+)</text>
        <dbReference type="Rhea" id="RHEA:38575"/>
        <dbReference type="ChEBI" id="CHEBI:15377"/>
        <dbReference type="ChEBI" id="CHEBI:15378"/>
        <dbReference type="ChEBI" id="CHEBI:30823"/>
        <dbReference type="ChEBI" id="CHEBI:53753"/>
        <dbReference type="ChEBI" id="CHEBI:75945"/>
    </reaction>
    <physiologicalReaction direction="left-to-right" evidence="32">
        <dbReference type="Rhea" id="RHEA:38576"/>
    </physiologicalReaction>
</comment>
<comment type="catalytic activity">
    <reaction evidence="23">
        <text>1-(9Z-octadecenoyl)-glycerol + H2O = glycerol + (9Z)-octadecenoate + H(+)</text>
        <dbReference type="Rhea" id="RHEA:38487"/>
        <dbReference type="ChEBI" id="CHEBI:15377"/>
        <dbReference type="ChEBI" id="CHEBI:15378"/>
        <dbReference type="ChEBI" id="CHEBI:17754"/>
        <dbReference type="ChEBI" id="CHEBI:30823"/>
        <dbReference type="ChEBI" id="CHEBI:75342"/>
    </reaction>
    <physiologicalReaction direction="left-to-right" evidence="23">
        <dbReference type="Rhea" id="RHEA:38488"/>
    </physiologicalReaction>
</comment>
<accession>A0A8S1GQF0</accession>
<evidence type="ECO:0000313" key="44">
    <source>
        <dbReference type="EMBL" id="CAD6185479.1"/>
    </source>
</evidence>
<comment type="catalytic activity">
    <reaction evidence="31">
        <text>1-octadecanoyl-2-(9Z,12Z)-octadecadienoyl-sn-glycerol + H2O = 1-octadecanoyl-sn-glycerol + (9Z,12Z)-octadecadienoate + H(+)</text>
        <dbReference type="Rhea" id="RHEA:40927"/>
        <dbReference type="ChEBI" id="CHEBI:15377"/>
        <dbReference type="ChEBI" id="CHEBI:15378"/>
        <dbReference type="ChEBI" id="CHEBI:30245"/>
        <dbReference type="ChEBI" id="CHEBI:75550"/>
        <dbReference type="ChEBI" id="CHEBI:77097"/>
    </reaction>
    <physiologicalReaction direction="left-to-right" evidence="31">
        <dbReference type="Rhea" id="RHEA:40928"/>
    </physiologicalReaction>
</comment>
<evidence type="ECO:0000256" key="6">
    <source>
        <dbReference type="ARBA" id="ARBA00022729"/>
    </source>
</evidence>
<comment type="catalytic activity">
    <reaction evidence="25">
        <text>2,3-di-(9Z)-octadecenoyl-sn-glycerol + H2O = 3-(9Z-octadecenoyl)-sn-glycerol + (9Z)-octadecenoate + H(+)</text>
        <dbReference type="Rhea" id="RHEA:42604"/>
        <dbReference type="ChEBI" id="CHEBI:15377"/>
        <dbReference type="ChEBI" id="CHEBI:15378"/>
        <dbReference type="ChEBI" id="CHEBI:30823"/>
        <dbReference type="ChEBI" id="CHEBI:75824"/>
        <dbReference type="ChEBI" id="CHEBI:75938"/>
    </reaction>
    <physiologicalReaction direction="left-to-right" evidence="25">
        <dbReference type="Rhea" id="RHEA:42605"/>
    </physiologicalReaction>
</comment>
<keyword evidence="5" id="KW-0812">Transmembrane</keyword>
<keyword evidence="4" id="KW-1003">Cell membrane</keyword>
<dbReference type="GO" id="GO:0006644">
    <property type="term" value="P:phospholipid metabolic process"/>
    <property type="evidence" value="ECO:0007669"/>
    <property type="project" value="TreeGrafter"/>
</dbReference>
<evidence type="ECO:0000256" key="36">
    <source>
        <dbReference type="ARBA" id="ARBA00048699"/>
    </source>
</evidence>
<evidence type="ECO:0000256" key="13">
    <source>
        <dbReference type="ARBA" id="ARBA00023369"/>
    </source>
</evidence>
<evidence type="ECO:0000256" key="38">
    <source>
        <dbReference type="ARBA" id="ARBA00048872"/>
    </source>
</evidence>
<dbReference type="Pfam" id="PF00657">
    <property type="entry name" value="Lipase_GDSL"/>
    <property type="match status" value="1"/>
</dbReference>
<evidence type="ECO:0000256" key="9">
    <source>
        <dbReference type="ARBA" id="ARBA00022989"/>
    </source>
</evidence>
<comment type="catalytic activity">
    <reaction evidence="22">
        <text>1,3-dihexadecanoyl-2-(9Z-octadecenoyl)glycerol + H2O = 1-hexadecanoyl-2-(9Z-octadecenoyl)-glycerol + hexadecanoate + H(+)</text>
        <dbReference type="Rhea" id="RHEA:40979"/>
        <dbReference type="ChEBI" id="CHEBI:7896"/>
        <dbReference type="ChEBI" id="CHEBI:15377"/>
        <dbReference type="ChEBI" id="CHEBI:15378"/>
        <dbReference type="ChEBI" id="CHEBI:75585"/>
        <dbReference type="ChEBI" id="CHEBI:75688"/>
    </reaction>
    <physiologicalReaction direction="left-to-right" evidence="22">
        <dbReference type="Rhea" id="RHEA:40980"/>
    </physiologicalReaction>
</comment>
<dbReference type="Gene3D" id="3.40.50.1110">
    <property type="entry name" value="SGNH hydrolase"/>
    <property type="match status" value="1"/>
</dbReference>
<evidence type="ECO:0000256" key="29">
    <source>
        <dbReference type="ARBA" id="ARBA00048227"/>
    </source>
</evidence>
<comment type="similarity">
    <text evidence="2">Belongs to the 'GDSL' lipolytic enzyme family. Phospholipase B1 subfamily.</text>
</comment>
<dbReference type="InterPro" id="IPR035547">
    <property type="entry name" value="Phospholipase_B"/>
</dbReference>
<evidence type="ECO:0000256" key="43">
    <source>
        <dbReference type="SAM" id="SignalP"/>
    </source>
</evidence>
<comment type="catalytic activity">
    <reaction evidence="33">
        <text>a 1-acyl-sn-glycero-3-phosphocholine + H2O = sn-glycerol 3-phosphocholine + a fatty acid + H(+)</text>
        <dbReference type="Rhea" id="RHEA:15177"/>
        <dbReference type="ChEBI" id="CHEBI:15377"/>
        <dbReference type="ChEBI" id="CHEBI:15378"/>
        <dbReference type="ChEBI" id="CHEBI:16870"/>
        <dbReference type="ChEBI" id="CHEBI:28868"/>
        <dbReference type="ChEBI" id="CHEBI:58168"/>
        <dbReference type="EC" id="3.1.1.5"/>
    </reaction>
    <physiologicalReaction direction="left-to-right" evidence="33">
        <dbReference type="Rhea" id="RHEA:15178"/>
    </physiologicalReaction>
</comment>
<evidence type="ECO:0000256" key="35">
    <source>
        <dbReference type="ARBA" id="ARBA00048656"/>
    </source>
</evidence>
<dbReference type="PANTHER" id="PTHR21325:SF44">
    <property type="entry name" value="TRIACYLGLYCEROL LIPASE"/>
    <property type="match status" value="1"/>
</dbReference>
<dbReference type="FunFam" id="3.40.50.1110:FF:000005">
    <property type="entry name" value="Phospholipase B1"/>
    <property type="match status" value="1"/>
</dbReference>
<evidence type="ECO:0000256" key="25">
    <source>
        <dbReference type="ARBA" id="ARBA00048011"/>
    </source>
</evidence>
<evidence type="ECO:0000256" key="14">
    <source>
        <dbReference type="ARBA" id="ARBA00023408"/>
    </source>
</evidence>
<keyword evidence="9" id="KW-1133">Transmembrane helix</keyword>
<dbReference type="SUPFAM" id="SSF52266">
    <property type="entry name" value="SGNH hydrolase"/>
    <property type="match status" value="1"/>
</dbReference>
<evidence type="ECO:0000256" key="22">
    <source>
        <dbReference type="ARBA" id="ARBA00047363"/>
    </source>
</evidence>
<dbReference type="AlphaFoldDB" id="A0A8S1GQF0"/>
<dbReference type="PANTHER" id="PTHR21325">
    <property type="entry name" value="PHOSPHOLIPASE B, PLB1"/>
    <property type="match status" value="1"/>
</dbReference>
<evidence type="ECO:0000256" key="5">
    <source>
        <dbReference type="ARBA" id="ARBA00022692"/>
    </source>
</evidence>
<comment type="catalytic activity">
    <reaction evidence="28">
        <text>1,2-di-(9Z-octadecenoyl)-sn-glycero-3-phosphocholine + H2O = 1-(9Z-octadecenoyl)-sn-glycero-3-phosphocholine + (9Z)-octadecenoate + H(+)</text>
        <dbReference type="Rhea" id="RHEA:40923"/>
        <dbReference type="ChEBI" id="CHEBI:15377"/>
        <dbReference type="ChEBI" id="CHEBI:15378"/>
        <dbReference type="ChEBI" id="CHEBI:28610"/>
        <dbReference type="ChEBI" id="CHEBI:30823"/>
        <dbReference type="ChEBI" id="CHEBI:74669"/>
    </reaction>
    <physiologicalReaction direction="left-to-right" evidence="28">
        <dbReference type="Rhea" id="RHEA:40924"/>
    </physiologicalReaction>
</comment>
<feature type="chain" id="PRO_5035938011" description="Phospholipase B1, membrane-associated" evidence="43">
    <location>
        <begin position="19"/>
        <end position="361"/>
    </location>
</feature>
<organism evidence="44 45">
    <name type="scientific">Caenorhabditis auriculariae</name>
    <dbReference type="NCBI Taxonomy" id="2777116"/>
    <lineage>
        <taxon>Eukaryota</taxon>
        <taxon>Metazoa</taxon>
        <taxon>Ecdysozoa</taxon>
        <taxon>Nematoda</taxon>
        <taxon>Chromadorea</taxon>
        <taxon>Rhabditida</taxon>
        <taxon>Rhabditina</taxon>
        <taxon>Rhabditomorpha</taxon>
        <taxon>Rhabditoidea</taxon>
        <taxon>Rhabditidae</taxon>
        <taxon>Peloderinae</taxon>
        <taxon>Caenorhabditis</taxon>
    </lineage>
</organism>
<evidence type="ECO:0000313" key="45">
    <source>
        <dbReference type="Proteomes" id="UP000835052"/>
    </source>
</evidence>
<dbReference type="GO" id="GO:0004806">
    <property type="term" value="F:triacylglycerol lipase activity"/>
    <property type="evidence" value="ECO:0007669"/>
    <property type="project" value="UniProtKB-EC"/>
</dbReference>
<comment type="catalytic activity">
    <reaction evidence="35">
        <text>1-hexadecanoyl-sn-glycero-3-phosphocholine + H2O = sn-glycerol 3-phosphocholine + hexadecanoate + H(+)</text>
        <dbReference type="Rhea" id="RHEA:40435"/>
        <dbReference type="ChEBI" id="CHEBI:7896"/>
        <dbReference type="ChEBI" id="CHEBI:15377"/>
        <dbReference type="ChEBI" id="CHEBI:15378"/>
        <dbReference type="ChEBI" id="CHEBI:16870"/>
        <dbReference type="ChEBI" id="CHEBI:72998"/>
    </reaction>
    <physiologicalReaction direction="left-to-right" evidence="35">
        <dbReference type="Rhea" id="RHEA:40436"/>
    </physiologicalReaction>
</comment>
<evidence type="ECO:0000256" key="40">
    <source>
        <dbReference type="ARBA" id="ARBA00049363"/>
    </source>
</evidence>
<evidence type="ECO:0000256" key="26">
    <source>
        <dbReference type="ARBA" id="ARBA00048015"/>
    </source>
</evidence>
<proteinExistence type="inferred from homology"/>
<evidence type="ECO:0000256" key="24">
    <source>
        <dbReference type="ARBA" id="ARBA00047459"/>
    </source>
</evidence>
<evidence type="ECO:0000256" key="2">
    <source>
        <dbReference type="ARBA" id="ARBA00009979"/>
    </source>
</evidence>
<dbReference type="EMBL" id="CAJGYM010000002">
    <property type="protein sequence ID" value="CAD6185479.1"/>
    <property type="molecule type" value="Genomic_DNA"/>
</dbReference>
<evidence type="ECO:0000256" key="27">
    <source>
        <dbReference type="ARBA" id="ARBA00048049"/>
    </source>
</evidence>
<evidence type="ECO:0000256" key="37">
    <source>
        <dbReference type="ARBA" id="ARBA00048869"/>
    </source>
</evidence>
<comment type="catalytic activity">
    <reaction evidence="26">
        <text>1-hexadecanoyl-2-(9Z-octadecenoyl)-sn-glycero-3-phospho-(1'-sn-glycerol) + H2O = 1-hexadecanoyl-sn-glycero-3-phospho-(1'-sn-glycerol) + (9Z)-octadecenoate + H(+)</text>
        <dbReference type="Rhea" id="RHEA:40919"/>
        <dbReference type="ChEBI" id="CHEBI:15377"/>
        <dbReference type="ChEBI" id="CHEBI:15378"/>
        <dbReference type="ChEBI" id="CHEBI:30823"/>
        <dbReference type="ChEBI" id="CHEBI:72841"/>
        <dbReference type="ChEBI" id="CHEBI:75158"/>
    </reaction>
    <physiologicalReaction direction="left-to-right" evidence="26">
        <dbReference type="Rhea" id="RHEA:40920"/>
    </physiologicalReaction>
</comment>
<evidence type="ECO:0000256" key="23">
    <source>
        <dbReference type="ARBA" id="ARBA00047438"/>
    </source>
</evidence>
<comment type="catalytic activity">
    <reaction evidence="21">
        <text>1-hexadecanoyl-2-(9Z)-octadecenoyl-3-octadecanoyl-sn-glycerol + H2O = 2-(9Z-octadecenoyl)-3-octadecanoyl-sn-glycerol + hexadecanoate + H(+)</text>
        <dbReference type="Rhea" id="RHEA:41107"/>
        <dbReference type="ChEBI" id="CHEBI:7896"/>
        <dbReference type="ChEBI" id="CHEBI:15377"/>
        <dbReference type="ChEBI" id="CHEBI:15378"/>
        <dbReference type="ChEBI" id="CHEBI:75558"/>
        <dbReference type="ChEBI" id="CHEBI:77623"/>
    </reaction>
    <physiologicalReaction direction="left-to-right" evidence="21">
        <dbReference type="Rhea" id="RHEA:41108"/>
    </physiologicalReaction>
</comment>
<keyword evidence="10" id="KW-0443">Lipid metabolism</keyword>
<reference evidence="44" key="1">
    <citation type="submission" date="2020-10" db="EMBL/GenBank/DDBJ databases">
        <authorList>
            <person name="Kikuchi T."/>
        </authorList>
    </citation>
    <scope>NUCLEOTIDE SEQUENCE</scope>
    <source>
        <strain evidence="44">NKZ352</strain>
    </source>
</reference>
<dbReference type="OrthoDB" id="10265800at2759"/>
<comment type="catalytic activity">
    <reaction evidence="38">
        <text>1-O-hexadecyl-2-(9Z)-octadecenoyl-sn-glycero-3-phosphocholine + H2O = 1-O-hexadecyl-sn-glycero-3-phosphocholine + (9Z)-octadecenoate + H(+)</text>
        <dbReference type="Rhea" id="RHEA:40915"/>
        <dbReference type="ChEBI" id="CHEBI:15377"/>
        <dbReference type="ChEBI" id="CHEBI:15378"/>
        <dbReference type="ChEBI" id="CHEBI:30823"/>
        <dbReference type="ChEBI" id="CHEBI:34112"/>
        <dbReference type="ChEBI" id="CHEBI:64496"/>
    </reaction>
    <physiologicalReaction direction="left-to-right" evidence="38">
        <dbReference type="Rhea" id="RHEA:40916"/>
    </physiologicalReaction>
</comment>
<evidence type="ECO:0000256" key="33">
    <source>
        <dbReference type="ARBA" id="ARBA00048454"/>
    </source>
</evidence>
<evidence type="ECO:0000256" key="8">
    <source>
        <dbReference type="ARBA" id="ARBA00022801"/>
    </source>
</evidence>
<comment type="subcellular location">
    <subcellularLocation>
        <location evidence="1">Apical cell membrane</location>
        <topology evidence="1">Single-pass type I membrane protein</topology>
    </subcellularLocation>
</comment>
<evidence type="ECO:0000256" key="17">
    <source>
        <dbReference type="ARBA" id="ARBA00031182"/>
    </source>
</evidence>
<comment type="catalytic activity">
    <reaction evidence="39">
        <text>1-hexadecanoyl-2-(9Z)-octadecenoyl-3-octadecanoyl-sn-glycerol + H2O = 1-hexadecanoyl-3-octadecanoyl-sn-glycerol + (9Z)-octadecenoate + H(+)</text>
        <dbReference type="Rhea" id="RHEA:41103"/>
        <dbReference type="ChEBI" id="CHEBI:15377"/>
        <dbReference type="ChEBI" id="CHEBI:15378"/>
        <dbReference type="ChEBI" id="CHEBI:30823"/>
        <dbReference type="ChEBI" id="CHEBI:77623"/>
        <dbReference type="ChEBI" id="CHEBI:77624"/>
    </reaction>
    <physiologicalReaction direction="left-to-right" evidence="39">
        <dbReference type="Rhea" id="RHEA:41104"/>
    </physiologicalReaction>
</comment>
<dbReference type="GO" id="GO:0004622">
    <property type="term" value="F:phosphatidylcholine lysophospholipase activity"/>
    <property type="evidence" value="ECO:0007669"/>
    <property type="project" value="UniProtKB-EC"/>
</dbReference>
<gene>
    <name evidence="44" type="ORF">CAUJ_LOCUS1398</name>
</gene>
<dbReference type="InterPro" id="IPR038885">
    <property type="entry name" value="PLB1"/>
</dbReference>
<keyword evidence="6 43" id="KW-0732">Signal</keyword>
<comment type="function">
    <text evidence="20">Calcium-independent membrane-associated phospholipase that catalyzes complete diacylation of phospholipids by hydrolyzing both sn-1 and sn-2 fatty acyl chains attached to the glycerol backbone (phospholipase B activity). Has dual phospholipase and lysophospholipase activities toward diacylphospholipids. Preferentially cleaves sn-2 ester bonds over sn-1 bonds. Acts as a lipase toward glycerolipid substrates. Hydrolyzes fatty acyl chains of diacylglycerols with preference for the sn-2 position and of triacylglycerols with not positional selectivity. May also hydrolyze long chain retinyl esters such as retinyl palmitate. May contribute to digestion of dietary phospholipids, glycerolipids and retinoids, facilitating lipid absorption at the brush border.</text>
</comment>
<evidence type="ECO:0000256" key="39">
    <source>
        <dbReference type="ARBA" id="ARBA00048939"/>
    </source>
</evidence>
<evidence type="ECO:0000256" key="20">
    <source>
        <dbReference type="ARBA" id="ARBA00045916"/>
    </source>
</evidence>
<evidence type="ECO:0000256" key="12">
    <source>
        <dbReference type="ARBA" id="ARBA00023180"/>
    </source>
</evidence>
<name>A0A8S1GQF0_9PELO</name>
<evidence type="ECO:0000256" key="28">
    <source>
        <dbReference type="ARBA" id="ARBA00048058"/>
    </source>
</evidence>
<comment type="catalytic activity">
    <reaction evidence="14">
        <text>1-hexadecanoyl-2-(9Z,12Z-octadecadienoyl)-sn-glycero-3-phosphocholine + H2O = (9Z,12Z)-octadecadienoate + 1-hexadecanoyl-sn-glycero-3-phosphocholine + H(+)</text>
        <dbReference type="Rhea" id="RHEA:40811"/>
        <dbReference type="ChEBI" id="CHEBI:15377"/>
        <dbReference type="ChEBI" id="CHEBI:15378"/>
        <dbReference type="ChEBI" id="CHEBI:30245"/>
        <dbReference type="ChEBI" id="CHEBI:72998"/>
        <dbReference type="ChEBI" id="CHEBI:73002"/>
    </reaction>
    <physiologicalReaction direction="left-to-right" evidence="14">
        <dbReference type="Rhea" id="RHEA:40812"/>
    </physiologicalReaction>
</comment>
<evidence type="ECO:0000256" key="15">
    <source>
        <dbReference type="ARBA" id="ARBA00023422"/>
    </source>
</evidence>
<evidence type="ECO:0000256" key="11">
    <source>
        <dbReference type="ARBA" id="ARBA00023136"/>
    </source>
</evidence>
<comment type="catalytic activity">
    <reaction evidence="40">
        <text>1,2-dihexadecanoyl-sn-glycero-3-phosphocholine + 2 H2O = sn-glycerol 3-phosphocholine + 2 hexadecanoate + 2 H(+)</text>
        <dbReference type="Rhea" id="RHEA:40975"/>
        <dbReference type="ChEBI" id="CHEBI:7896"/>
        <dbReference type="ChEBI" id="CHEBI:15377"/>
        <dbReference type="ChEBI" id="CHEBI:15378"/>
        <dbReference type="ChEBI" id="CHEBI:16870"/>
        <dbReference type="ChEBI" id="CHEBI:72999"/>
    </reaction>
    <physiologicalReaction direction="left-to-right" evidence="40">
        <dbReference type="Rhea" id="RHEA:40976"/>
    </physiologicalReaction>
</comment>
<evidence type="ECO:0000256" key="3">
    <source>
        <dbReference type="ARBA" id="ARBA00015133"/>
    </source>
</evidence>
<comment type="catalytic activity">
    <reaction evidence="37">
        <text>1,3-dihexadecanoyl-2-(9Z-octadecenoyl)glycerol + H2O = 1,3-dihexadecanoylglycerol + (9Z)-octadecenoate + H(+)</text>
        <dbReference type="Rhea" id="RHEA:40983"/>
        <dbReference type="ChEBI" id="CHEBI:15377"/>
        <dbReference type="ChEBI" id="CHEBI:15378"/>
        <dbReference type="ChEBI" id="CHEBI:30823"/>
        <dbReference type="ChEBI" id="CHEBI:75688"/>
        <dbReference type="ChEBI" id="CHEBI:77619"/>
    </reaction>
    <physiologicalReaction direction="left-to-right" evidence="37">
        <dbReference type="Rhea" id="RHEA:40984"/>
    </physiologicalReaction>
</comment>
<keyword evidence="8" id="KW-0378">Hydrolase</keyword>
<dbReference type="Proteomes" id="UP000835052">
    <property type="component" value="Unassembled WGS sequence"/>
</dbReference>
<sequence>MALKTVAVLLCSFATSLAVLPDVGVPNYSCPGDSMKKSKIVMALGDSLTAANGAGAEDPLAVVLQYRGLAFQAGGDKTLDEHATIPNILKKYNPNLFGYSVGIGSPNVWEIAYLNVAMPGANAKDLPGQARQLVSLLKEHTESVNIKEDWKMLNIFIGGNDMCGYCRHSSYAPSICVSEIQEAIQIIYDNVPRVIVSLTTMLHLEILRKTDSGHFFCTRLHHDECGCESNTTFTDADIEKACVEYADLEIQLGSNGTFERDDFSLVVQPFFRDADQPPMKDGKPYMGFFAPDCFHFSQWGHAVVTTWLWKNLLEPVGSKTTNASLSYPSLPLACPDLACPFIRTTKNSADCSEYMTPVSEH</sequence>
<evidence type="ECO:0000256" key="4">
    <source>
        <dbReference type="ARBA" id="ARBA00022475"/>
    </source>
</evidence>
<evidence type="ECO:0000256" key="41">
    <source>
        <dbReference type="ARBA" id="ARBA00049372"/>
    </source>
</evidence>
<evidence type="ECO:0000256" key="10">
    <source>
        <dbReference type="ARBA" id="ARBA00023098"/>
    </source>
</evidence>
<comment type="catalytic activity">
    <reaction evidence="24">
        <text>1-hexadecanoyl-2-(9Z)-octadecenoyl-3-octadecanoyl-sn-glycerol + H2O = 1-hexadecanoyl-2-(9Z-octadecenoyl)-sn-glycerol + octadecanoate + H(+)</text>
        <dbReference type="Rhea" id="RHEA:41111"/>
        <dbReference type="ChEBI" id="CHEBI:15377"/>
        <dbReference type="ChEBI" id="CHEBI:15378"/>
        <dbReference type="ChEBI" id="CHEBI:25629"/>
        <dbReference type="ChEBI" id="CHEBI:75466"/>
        <dbReference type="ChEBI" id="CHEBI:77623"/>
    </reaction>
    <physiologicalReaction direction="left-to-right" evidence="24">
        <dbReference type="Rhea" id="RHEA:41112"/>
    </physiologicalReaction>
</comment>
<evidence type="ECO:0000256" key="34">
    <source>
        <dbReference type="ARBA" id="ARBA00048613"/>
    </source>
</evidence>
<dbReference type="InterPro" id="IPR036514">
    <property type="entry name" value="SGNH_hydro_sf"/>
</dbReference>
<protein>
    <recommendedName>
        <fullName evidence="3">Phospholipase B1, membrane-associated</fullName>
    </recommendedName>
    <alternativeName>
        <fullName evidence="16">Lysophospholipase</fullName>
    </alternativeName>
    <alternativeName>
        <fullName evidence="17">Phospholipase A2</fullName>
    </alternativeName>
    <alternativeName>
        <fullName evidence="19">Phospholipase B/lipase</fullName>
    </alternativeName>
    <alternativeName>
        <fullName evidence="18">Triacylglycerol lipase</fullName>
    </alternativeName>
</protein>
<dbReference type="GO" id="GO:0016324">
    <property type="term" value="C:apical plasma membrane"/>
    <property type="evidence" value="ECO:0007669"/>
    <property type="project" value="UniProtKB-SubCell"/>
</dbReference>
<evidence type="ECO:0000256" key="21">
    <source>
        <dbReference type="ARBA" id="ARBA00047324"/>
    </source>
</evidence>
<keyword evidence="12" id="KW-0325">Glycoprotein</keyword>
<feature type="signal peptide" evidence="43">
    <location>
        <begin position="1"/>
        <end position="18"/>
    </location>
</feature>
<dbReference type="InterPro" id="IPR001087">
    <property type="entry name" value="GDSL"/>
</dbReference>